<evidence type="ECO:0000313" key="1">
    <source>
        <dbReference type="EMBL" id="NLR90376.1"/>
    </source>
</evidence>
<dbReference type="AlphaFoldDB" id="A0A7X8XUI3"/>
<dbReference type="EMBL" id="JABAIL010000001">
    <property type="protein sequence ID" value="NLR90376.1"/>
    <property type="molecule type" value="Genomic_DNA"/>
</dbReference>
<evidence type="ECO:0000313" key="2">
    <source>
        <dbReference type="Proteomes" id="UP000585050"/>
    </source>
</evidence>
<accession>A0A7X8XUI3</accession>
<name>A0A7X8XUI3_9BACT</name>
<dbReference type="RefSeq" id="WP_168881078.1">
    <property type="nucleotide sequence ID" value="NZ_JABAIL010000001.1"/>
</dbReference>
<comment type="caution">
    <text evidence="1">The sequence shown here is derived from an EMBL/GenBank/DDBJ whole genome shotgun (WGS) entry which is preliminary data.</text>
</comment>
<proteinExistence type="predicted"/>
<gene>
    <name evidence="1" type="ORF">HGP29_04125</name>
</gene>
<dbReference type="Proteomes" id="UP000585050">
    <property type="component" value="Unassembled WGS sequence"/>
</dbReference>
<evidence type="ECO:0008006" key="3">
    <source>
        <dbReference type="Google" id="ProtNLM"/>
    </source>
</evidence>
<reference evidence="1 2" key="1">
    <citation type="submission" date="2020-04" db="EMBL/GenBank/DDBJ databases">
        <title>Flammeovirga sp. SR4, a novel species isolated from seawater.</title>
        <authorList>
            <person name="Wang X."/>
        </authorList>
    </citation>
    <scope>NUCLEOTIDE SEQUENCE [LARGE SCALE GENOMIC DNA]</scope>
    <source>
        <strain evidence="1 2">SR4</strain>
    </source>
</reference>
<protein>
    <recommendedName>
        <fullName evidence="3">DUF1835 domain-containing protein</fullName>
    </recommendedName>
</protein>
<keyword evidence="2" id="KW-1185">Reference proteome</keyword>
<organism evidence="1 2">
    <name type="scientific">Flammeovirga agarivorans</name>
    <dbReference type="NCBI Taxonomy" id="2726742"/>
    <lineage>
        <taxon>Bacteria</taxon>
        <taxon>Pseudomonadati</taxon>
        <taxon>Bacteroidota</taxon>
        <taxon>Cytophagia</taxon>
        <taxon>Cytophagales</taxon>
        <taxon>Flammeovirgaceae</taxon>
        <taxon>Flammeovirga</taxon>
    </lineage>
</organism>
<sequence>MKHYHVLNGDSSFQLWKTQDFGGDPIIFREMLVEGDQHPLLWSEGFFDTRRKFFLVNYKITNEEYNAISFHELSRLQELQSAQMITLWFENDLFCYINLFAVLSYINSLDKKDIKVSLVLGDQKKGLGEYKPEDYPSLYNNRVDLKPSDIQYAGNFWKYYVNADFENLIPLIKKSPSCFPYIDDIMKAYMEQFPWLETGLSKIERRILKFLYDEPCTERKLIGKLLRRQSIEGFGDLQYERIIKQMKKDLLEVNEDGYLILTSEGKNILRGVNQYNDQNLSYQYIGGALRSEYYYDQESCFLIERN</sequence>